<feature type="signal peptide" evidence="2">
    <location>
        <begin position="1"/>
        <end position="24"/>
    </location>
</feature>
<dbReference type="AlphaFoldDB" id="A0A9Q8PGH7"/>
<name>A0A9Q8PGH7_PASFU</name>
<evidence type="ECO:0000313" key="4">
    <source>
        <dbReference type="Proteomes" id="UP000756132"/>
    </source>
</evidence>
<sequence length="59" mass="6154">MPVKSNLLVLTSLISALLPVPSTALDGKARMCFYPELHGQQSSVPSAATGQDRKTNAAA</sequence>
<keyword evidence="2" id="KW-0732">Signal</keyword>
<dbReference type="KEGG" id="ffu:CLAFUR5_09238"/>
<reference evidence="3" key="2">
    <citation type="journal article" date="2022" name="Microb. Genom.">
        <title>A chromosome-scale genome assembly of the tomato pathogen Cladosporium fulvum reveals a compartmentalized genome architecture and the presence of a dispensable chromosome.</title>
        <authorList>
            <person name="Zaccaron A.Z."/>
            <person name="Chen L.H."/>
            <person name="Samaras A."/>
            <person name="Stergiopoulos I."/>
        </authorList>
    </citation>
    <scope>NUCLEOTIDE SEQUENCE</scope>
    <source>
        <strain evidence="3">Race5_Kim</strain>
    </source>
</reference>
<gene>
    <name evidence="3" type="ORF">CLAFUR5_09238</name>
</gene>
<proteinExistence type="predicted"/>
<dbReference type="Proteomes" id="UP000756132">
    <property type="component" value="Chromosome 9"/>
</dbReference>
<dbReference type="GeneID" id="71989116"/>
<dbReference type="EMBL" id="CP090171">
    <property type="protein sequence ID" value="UJO22184.1"/>
    <property type="molecule type" value="Genomic_DNA"/>
</dbReference>
<keyword evidence="4" id="KW-1185">Reference proteome</keyword>
<feature type="compositionally biased region" description="Polar residues" evidence="1">
    <location>
        <begin position="40"/>
        <end position="49"/>
    </location>
</feature>
<reference evidence="3" key="1">
    <citation type="submission" date="2021-12" db="EMBL/GenBank/DDBJ databases">
        <authorList>
            <person name="Zaccaron A."/>
            <person name="Stergiopoulos I."/>
        </authorList>
    </citation>
    <scope>NUCLEOTIDE SEQUENCE</scope>
    <source>
        <strain evidence="3">Race5_Kim</strain>
    </source>
</reference>
<dbReference type="RefSeq" id="XP_047766550.1">
    <property type="nucleotide sequence ID" value="XM_047908386.1"/>
</dbReference>
<evidence type="ECO:0000256" key="1">
    <source>
        <dbReference type="SAM" id="MobiDB-lite"/>
    </source>
</evidence>
<accession>A0A9Q8PGH7</accession>
<protein>
    <submittedName>
        <fullName evidence="3">Uncharacterized protein</fullName>
    </submittedName>
</protein>
<evidence type="ECO:0000313" key="3">
    <source>
        <dbReference type="EMBL" id="UJO22184.1"/>
    </source>
</evidence>
<feature type="chain" id="PRO_5040210909" evidence="2">
    <location>
        <begin position="25"/>
        <end position="59"/>
    </location>
</feature>
<feature type="region of interest" description="Disordered" evidence="1">
    <location>
        <begin position="40"/>
        <end position="59"/>
    </location>
</feature>
<evidence type="ECO:0000256" key="2">
    <source>
        <dbReference type="SAM" id="SignalP"/>
    </source>
</evidence>
<organism evidence="3 4">
    <name type="scientific">Passalora fulva</name>
    <name type="common">Tomato leaf mold</name>
    <name type="synonym">Cladosporium fulvum</name>
    <dbReference type="NCBI Taxonomy" id="5499"/>
    <lineage>
        <taxon>Eukaryota</taxon>
        <taxon>Fungi</taxon>
        <taxon>Dikarya</taxon>
        <taxon>Ascomycota</taxon>
        <taxon>Pezizomycotina</taxon>
        <taxon>Dothideomycetes</taxon>
        <taxon>Dothideomycetidae</taxon>
        <taxon>Mycosphaerellales</taxon>
        <taxon>Mycosphaerellaceae</taxon>
        <taxon>Fulvia</taxon>
    </lineage>
</organism>